<proteinExistence type="predicted"/>
<dbReference type="AlphaFoldDB" id="A0A2C6KKB9"/>
<name>A0A2C6KKB9_9APIC</name>
<accession>A0A2C6KKB9</accession>
<dbReference type="Proteomes" id="UP000221165">
    <property type="component" value="Unassembled WGS sequence"/>
</dbReference>
<feature type="non-terminal residue" evidence="1">
    <location>
        <position position="54"/>
    </location>
</feature>
<reference evidence="1 2" key="1">
    <citation type="journal article" date="2017" name="Int. J. Parasitol.">
        <title>The genome of the protozoan parasite Cystoisospora suis and a reverse vaccinology approach to identify vaccine candidates.</title>
        <authorList>
            <person name="Palmieri N."/>
            <person name="Shrestha A."/>
            <person name="Ruttkowski B."/>
            <person name="Beck T."/>
            <person name="Vogl C."/>
            <person name="Tomley F."/>
            <person name="Blake D.P."/>
            <person name="Joachim A."/>
        </authorList>
    </citation>
    <scope>NUCLEOTIDE SEQUENCE [LARGE SCALE GENOMIC DNA]</scope>
    <source>
        <strain evidence="1 2">Wien I</strain>
    </source>
</reference>
<protein>
    <submittedName>
        <fullName evidence="1">Uncharacterized protein</fullName>
    </submittedName>
</protein>
<comment type="caution">
    <text evidence="1">The sequence shown here is derived from an EMBL/GenBank/DDBJ whole genome shotgun (WGS) entry which is preliminary data.</text>
</comment>
<keyword evidence="2" id="KW-1185">Reference proteome</keyword>
<dbReference type="GeneID" id="94432586"/>
<dbReference type="VEuPathDB" id="ToxoDB:CSUI_009259"/>
<dbReference type="EMBL" id="MIGC01005466">
    <property type="protein sequence ID" value="PHJ16925.1"/>
    <property type="molecule type" value="Genomic_DNA"/>
</dbReference>
<evidence type="ECO:0000313" key="2">
    <source>
        <dbReference type="Proteomes" id="UP000221165"/>
    </source>
</evidence>
<dbReference type="RefSeq" id="XP_067918650.1">
    <property type="nucleotide sequence ID" value="XM_068069375.1"/>
</dbReference>
<sequence>MLRWHKILFPLTSCIEDDRIEDERRSLQLPSFFFLSKGNFFLPGSLTEASFSCL</sequence>
<evidence type="ECO:0000313" key="1">
    <source>
        <dbReference type="EMBL" id="PHJ16925.1"/>
    </source>
</evidence>
<organism evidence="1 2">
    <name type="scientific">Cystoisospora suis</name>
    <dbReference type="NCBI Taxonomy" id="483139"/>
    <lineage>
        <taxon>Eukaryota</taxon>
        <taxon>Sar</taxon>
        <taxon>Alveolata</taxon>
        <taxon>Apicomplexa</taxon>
        <taxon>Conoidasida</taxon>
        <taxon>Coccidia</taxon>
        <taxon>Eucoccidiorida</taxon>
        <taxon>Eimeriorina</taxon>
        <taxon>Sarcocystidae</taxon>
        <taxon>Cystoisospora</taxon>
    </lineage>
</organism>
<gene>
    <name evidence="1" type="ORF">CSUI_009259</name>
</gene>